<proteinExistence type="predicted"/>
<evidence type="ECO:0000313" key="3">
    <source>
        <dbReference type="Proteomes" id="UP000245119"/>
    </source>
</evidence>
<gene>
    <name evidence="2" type="ORF">C0Q70_05128</name>
</gene>
<feature type="region of interest" description="Disordered" evidence="1">
    <location>
        <begin position="80"/>
        <end position="132"/>
    </location>
</feature>
<feature type="compositionally biased region" description="Polar residues" evidence="1">
    <location>
        <begin position="187"/>
        <end position="197"/>
    </location>
</feature>
<sequence>MATARSRTRFVTTHKLVPAVMLTNGLQQTTTPGTLSVFIVTFTEITVKLEEVVSDGSFHKEVNIEPAVLKIRIFERGRVSGTDDKSSFPDNSVSIRRQQRENRRGGQKAVKGGENSYQNADTSSQYDVPRNGIPHGYAVLKYEQSRPSELTCPTGDNEQDCYNIIEEDSDRDTLSQSNVYSYARNEGLNTSSSNNPEGNYDRTDTHGVVSDWQGKSSSAPPDDDYNHIVSTDRPRQKTGLAAGKMEPNYFLARGRDENDCDRKTT</sequence>
<protein>
    <submittedName>
        <fullName evidence="2">Uncharacterized protein</fullName>
    </submittedName>
</protein>
<dbReference type="EMBL" id="PZQS01000003">
    <property type="protein sequence ID" value="PVD33866.1"/>
    <property type="molecule type" value="Genomic_DNA"/>
</dbReference>
<dbReference type="AlphaFoldDB" id="A0A2T7PKA1"/>
<comment type="caution">
    <text evidence="2">The sequence shown here is derived from an EMBL/GenBank/DDBJ whole genome shotgun (WGS) entry which is preliminary data.</text>
</comment>
<accession>A0A2T7PKA1</accession>
<feature type="region of interest" description="Disordered" evidence="1">
    <location>
        <begin position="184"/>
        <end position="265"/>
    </location>
</feature>
<feature type="compositionally biased region" description="Basic and acidic residues" evidence="1">
    <location>
        <begin position="253"/>
        <end position="265"/>
    </location>
</feature>
<evidence type="ECO:0000313" key="2">
    <source>
        <dbReference type="EMBL" id="PVD33866.1"/>
    </source>
</evidence>
<feature type="compositionally biased region" description="Basic and acidic residues" evidence="1">
    <location>
        <begin position="224"/>
        <end position="235"/>
    </location>
</feature>
<keyword evidence="3" id="KW-1185">Reference proteome</keyword>
<organism evidence="2 3">
    <name type="scientific">Pomacea canaliculata</name>
    <name type="common">Golden apple snail</name>
    <dbReference type="NCBI Taxonomy" id="400727"/>
    <lineage>
        <taxon>Eukaryota</taxon>
        <taxon>Metazoa</taxon>
        <taxon>Spiralia</taxon>
        <taxon>Lophotrochozoa</taxon>
        <taxon>Mollusca</taxon>
        <taxon>Gastropoda</taxon>
        <taxon>Caenogastropoda</taxon>
        <taxon>Architaenioglossa</taxon>
        <taxon>Ampullarioidea</taxon>
        <taxon>Ampullariidae</taxon>
        <taxon>Pomacea</taxon>
    </lineage>
</organism>
<feature type="compositionally biased region" description="Polar residues" evidence="1">
    <location>
        <begin position="115"/>
        <end position="126"/>
    </location>
</feature>
<name>A0A2T7PKA1_POMCA</name>
<dbReference type="Proteomes" id="UP000245119">
    <property type="component" value="Linkage Group LG3"/>
</dbReference>
<reference evidence="2 3" key="1">
    <citation type="submission" date="2018-04" db="EMBL/GenBank/DDBJ databases">
        <title>The genome of golden apple snail Pomacea canaliculata provides insight into stress tolerance and invasive adaptation.</title>
        <authorList>
            <person name="Liu C."/>
            <person name="Liu B."/>
            <person name="Ren Y."/>
            <person name="Zhang Y."/>
            <person name="Wang H."/>
            <person name="Li S."/>
            <person name="Jiang F."/>
            <person name="Yin L."/>
            <person name="Zhang G."/>
            <person name="Qian W."/>
            <person name="Fan W."/>
        </authorList>
    </citation>
    <scope>NUCLEOTIDE SEQUENCE [LARGE SCALE GENOMIC DNA]</scope>
    <source>
        <strain evidence="2">SZHN2017</strain>
        <tissue evidence="2">Muscle</tissue>
    </source>
</reference>
<evidence type="ECO:0000256" key="1">
    <source>
        <dbReference type="SAM" id="MobiDB-lite"/>
    </source>
</evidence>